<sequence length="305" mass="32600">MDTAVVVAGAGPAGLMLAGELRLAGVDVIVTEKLARPSGESRGLGFTVRTMEVLDQRGLLPRFGELTTTAHHHFDGLPLNLGGLDGAHLANKSVLQSQTEEVLEKWAVEQGAEIRRGHELLSLTQNDDAVEIEVRGPAGGYRLRCAYLVGCDGGRSKVRKSAGFDFPGTPATMEIFLADVRGVRVQERKFGETVPGGLVMAGHLSDDLVRLIICEHGSAPRQRTGPAPFEEIAAAWMRLTGEDISTGTPVWTSAYGDAVRQVTNYRLGRVLLAGDSAHIHLPAGGQGMNVSIQDTITPRPRPTRS</sequence>
<dbReference type="STRING" id="860235.AOZ06_30525"/>
<evidence type="ECO:0000313" key="6">
    <source>
        <dbReference type="Proteomes" id="UP000063699"/>
    </source>
</evidence>
<name>A0A0N9HTU0_9PSEU</name>
<dbReference type="InterPro" id="IPR036188">
    <property type="entry name" value="FAD/NAD-bd_sf"/>
</dbReference>
<organism evidence="5 6">
    <name type="scientific">Kibdelosporangium phytohabitans</name>
    <dbReference type="NCBI Taxonomy" id="860235"/>
    <lineage>
        <taxon>Bacteria</taxon>
        <taxon>Bacillati</taxon>
        <taxon>Actinomycetota</taxon>
        <taxon>Actinomycetes</taxon>
        <taxon>Pseudonocardiales</taxon>
        <taxon>Pseudonocardiaceae</taxon>
        <taxon>Kibdelosporangium</taxon>
    </lineage>
</organism>
<gene>
    <name evidence="5" type="ORF">AOZ06_30525</name>
</gene>
<dbReference type="PRINTS" id="PR00420">
    <property type="entry name" value="RNGMNOXGNASE"/>
</dbReference>
<comment type="cofactor">
    <cofactor evidence="1">
        <name>FAD</name>
        <dbReference type="ChEBI" id="CHEBI:57692"/>
    </cofactor>
</comment>
<evidence type="ECO:0000256" key="1">
    <source>
        <dbReference type="ARBA" id="ARBA00001974"/>
    </source>
</evidence>
<dbReference type="Proteomes" id="UP000063699">
    <property type="component" value="Chromosome"/>
</dbReference>
<dbReference type="GO" id="GO:0071949">
    <property type="term" value="F:FAD binding"/>
    <property type="evidence" value="ECO:0007669"/>
    <property type="project" value="InterPro"/>
</dbReference>
<dbReference type="PANTHER" id="PTHR43004">
    <property type="entry name" value="TRK SYSTEM POTASSIUM UPTAKE PROTEIN"/>
    <property type="match status" value="1"/>
</dbReference>
<dbReference type="KEGG" id="kphy:AOZ06_30525"/>
<evidence type="ECO:0000259" key="4">
    <source>
        <dbReference type="Pfam" id="PF01494"/>
    </source>
</evidence>
<evidence type="ECO:0000256" key="3">
    <source>
        <dbReference type="ARBA" id="ARBA00022827"/>
    </source>
</evidence>
<keyword evidence="6" id="KW-1185">Reference proteome</keyword>
<feature type="domain" description="FAD-binding" evidence="4">
    <location>
        <begin position="2"/>
        <end position="296"/>
    </location>
</feature>
<accession>A0A0N9HTU0</accession>
<dbReference type="EMBL" id="CP012752">
    <property type="protein sequence ID" value="ALG10657.1"/>
    <property type="molecule type" value="Genomic_DNA"/>
</dbReference>
<keyword evidence="3" id="KW-0274">FAD</keyword>
<dbReference type="SUPFAM" id="SSF51905">
    <property type="entry name" value="FAD/NAD(P)-binding domain"/>
    <property type="match status" value="1"/>
</dbReference>
<evidence type="ECO:0000313" key="5">
    <source>
        <dbReference type="EMBL" id="ALG10657.1"/>
    </source>
</evidence>
<protein>
    <recommendedName>
        <fullName evidence="4">FAD-binding domain-containing protein</fullName>
    </recommendedName>
</protein>
<proteinExistence type="predicted"/>
<dbReference type="PANTHER" id="PTHR43004:SF19">
    <property type="entry name" value="BINDING MONOOXYGENASE, PUTATIVE (JCVI)-RELATED"/>
    <property type="match status" value="1"/>
</dbReference>
<dbReference type="GO" id="GO:0016709">
    <property type="term" value="F:oxidoreductase activity, acting on paired donors, with incorporation or reduction of molecular oxygen, NAD(P)H as one donor, and incorporation of one atom of oxygen"/>
    <property type="evidence" value="ECO:0007669"/>
    <property type="project" value="UniProtKB-ARBA"/>
</dbReference>
<reference evidence="5 6" key="1">
    <citation type="submission" date="2015-07" db="EMBL/GenBank/DDBJ databases">
        <title>Genome sequencing of Kibdelosporangium phytohabitans.</title>
        <authorList>
            <person name="Qin S."/>
            <person name="Xing K."/>
        </authorList>
    </citation>
    <scope>NUCLEOTIDE SEQUENCE [LARGE SCALE GENOMIC DNA]</scope>
    <source>
        <strain evidence="5 6">KLBMP1111</strain>
    </source>
</reference>
<dbReference type="Gene3D" id="3.30.70.2450">
    <property type="match status" value="1"/>
</dbReference>
<dbReference type="AlphaFoldDB" id="A0A0N9HTU0"/>
<dbReference type="Pfam" id="PF01494">
    <property type="entry name" value="FAD_binding_3"/>
    <property type="match status" value="1"/>
</dbReference>
<dbReference type="InterPro" id="IPR050641">
    <property type="entry name" value="RIFMO-like"/>
</dbReference>
<keyword evidence="2" id="KW-0285">Flavoprotein</keyword>
<dbReference type="Gene3D" id="3.50.50.60">
    <property type="entry name" value="FAD/NAD(P)-binding domain"/>
    <property type="match status" value="1"/>
</dbReference>
<dbReference type="InterPro" id="IPR002938">
    <property type="entry name" value="FAD-bd"/>
</dbReference>
<evidence type="ECO:0000256" key="2">
    <source>
        <dbReference type="ARBA" id="ARBA00022630"/>
    </source>
</evidence>